<organism evidence="1">
    <name type="scientific">marine metagenome</name>
    <dbReference type="NCBI Taxonomy" id="408172"/>
    <lineage>
        <taxon>unclassified sequences</taxon>
        <taxon>metagenomes</taxon>
        <taxon>ecological metagenomes</taxon>
    </lineage>
</organism>
<name>A0A382K3T2_9ZZZZ</name>
<gene>
    <name evidence="1" type="ORF">METZ01_LOCUS271530</name>
</gene>
<dbReference type="AlphaFoldDB" id="A0A382K3T2"/>
<protein>
    <submittedName>
        <fullName evidence="1">Uncharacterized protein</fullName>
    </submittedName>
</protein>
<proteinExistence type="predicted"/>
<evidence type="ECO:0000313" key="1">
    <source>
        <dbReference type="EMBL" id="SVC18676.1"/>
    </source>
</evidence>
<accession>A0A382K3T2</accession>
<dbReference type="EMBL" id="UINC01078018">
    <property type="protein sequence ID" value="SVC18676.1"/>
    <property type="molecule type" value="Genomic_DNA"/>
</dbReference>
<sequence length="27" mass="2980">MAFADSFCTKPYASNCAVRFDGFKGVF</sequence>
<reference evidence="1" key="1">
    <citation type="submission" date="2018-05" db="EMBL/GenBank/DDBJ databases">
        <authorList>
            <person name="Lanie J.A."/>
            <person name="Ng W.-L."/>
            <person name="Kazmierczak K.M."/>
            <person name="Andrzejewski T.M."/>
            <person name="Davidsen T.M."/>
            <person name="Wayne K.J."/>
            <person name="Tettelin H."/>
            <person name="Glass J.I."/>
            <person name="Rusch D."/>
            <person name="Podicherti R."/>
            <person name="Tsui H.-C.T."/>
            <person name="Winkler M.E."/>
        </authorList>
    </citation>
    <scope>NUCLEOTIDE SEQUENCE</scope>
</reference>